<reference evidence="2 3" key="1">
    <citation type="journal article" date="2021" name="Pathogens">
        <title>Isolation and Characterization of Kingella bonacorsii sp. nov., A Novel Kingella Species Detected in a Stable Periodontitis Subject.</title>
        <authorList>
            <person name="Antezack A."/>
            <person name="Boxberger M."/>
            <person name="Rolland C."/>
            <person name="Monnet-Corti V."/>
            <person name="La Scola B."/>
        </authorList>
    </citation>
    <scope>NUCLEOTIDE SEQUENCE [LARGE SCALE GENOMIC DNA]</scope>
    <source>
        <strain evidence="2 3">Marseille-Q4569</strain>
    </source>
</reference>
<feature type="transmembrane region" description="Helical" evidence="1">
    <location>
        <begin position="37"/>
        <end position="60"/>
    </location>
</feature>
<gene>
    <name evidence="2" type="ORF">JDW22_06050</name>
</gene>
<dbReference type="Proteomes" id="UP000614058">
    <property type="component" value="Unassembled WGS sequence"/>
</dbReference>
<keyword evidence="1" id="KW-1133">Transmembrane helix</keyword>
<protein>
    <submittedName>
        <fullName evidence="2">Uncharacterized protein</fullName>
    </submittedName>
</protein>
<dbReference type="RefSeq" id="WP_200522319.1">
    <property type="nucleotide sequence ID" value="NZ_JAEHNZ010000002.1"/>
</dbReference>
<organism evidence="2 3">
    <name type="scientific">Kingella bonacorsii</name>
    <dbReference type="NCBI Taxonomy" id="2796361"/>
    <lineage>
        <taxon>Bacteria</taxon>
        <taxon>Pseudomonadati</taxon>
        <taxon>Pseudomonadota</taxon>
        <taxon>Betaproteobacteria</taxon>
        <taxon>Neisseriales</taxon>
        <taxon>Neisseriaceae</taxon>
        <taxon>Kingella</taxon>
    </lineage>
</organism>
<evidence type="ECO:0000313" key="3">
    <source>
        <dbReference type="Proteomes" id="UP000614058"/>
    </source>
</evidence>
<keyword evidence="1" id="KW-0472">Membrane</keyword>
<dbReference type="EMBL" id="JAEHNZ010000002">
    <property type="protein sequence ID" value="MBK0396149.1"/>
    <property type="molecule type" value="Genomic_DNA"/>
</dbReference>
<name>A0ABS1BSI7_9NEIS</name>
<sequence length="91" mass="10206">MDVQEFTRKIISYLASLLDSFYGLFRQPENGFQKYILFVFMLLQIILRCFSIAGTLFAIYPASTMQMPKELQPITLVVAGSSPVSAASMAE</sequence>
<proteinExistence type="predicted"/>
<keyword evidence="1" id="KW-0812">Transmembrane</keyword>
<evidence type="ECO:0000313" key="2">
    <source>
        <dbReference type="EMBL" id="MBK0396149.1"/>
    </source>
</evidence>
<evidence type="ECO:0000256" key="1">
    <source>
        <dbReference type="SAM" id="Phobius"/>
    </source>
</evidence>
<accession>A0ABS1BSI7</accession>
<comment type="caution">
    <text evidence="2">The sequence shown here is derived from an EMBL/GenBank/DDBJ whole genome shotgun (WGS) entry which is preliminary data.</text>
</comment>
<keyword evidence="3" id="KW-1185">Reference proteome</keyword>